<keyword evidence="1" id="KW-0732">Signal</keyword>
<reference evidence="2 3" key="1">
    <citation type="submission" date="2024-07" db="EMBL/GenBank/DDBJ databases">
        <title>Section-level genome sequencing and comparative genomics of Aspergillus sections Usti and Cavernicolus.</title>
        <authorList>
            <consortium name="Lawrence Berkeley National Laboratory"/>
            <person name="Nybo J.L."/>
            <person name="Vesth T.C."/>
            <person name="Theobald S."/>
            <person name="Frisvad J.C."/>
            <person name="Larsen T.O."/>
            <person name="Kjaerboelling I."/>
            <person name="Rothschild-Mancinelli K."/>
            <person name="Lyhne E.K."/>
            <person name="Kogle M.E."/>
            <person name="Barry K."/>
            <person name="Clum A."/>
            <person name="Na H."/>
            <person name="Ledsgaard L."/>
            <person name="Lin J."/>
            <person name="Lipzen A."/>
            <person name="Kuo A."/>
            <person name="Riley R."/>
            <person name="Mondo S."/>
            <person name="Labutti K."/>
            <person name="Haridas S."/>
            <person name="Pangalinan J."/>
            <person name="Salamov A.A."/>
            <person name="Simmons B.A."/>
            <person name="Magnuson J.K."/>
            <person name="Chen J."/>
            <person name="Drula E."/>
            <person name="Henrissat B."/>
            <person name="Wiebenga A."/>
            <person name="Lubbers R.J."/>
            <person name="Gomes A.C."/>
            <person name="Makela M.R."/>
            <person name="Stajich J."/>
            <person name="Grigoriev I.V."/>
            <person name="Mortensen U.H."/>
            <person name="De Vries R.P."/>
            <person name="Baker S.E."/>
            <person name="Andersen M.R."/>
        </authorList>
    </citation>
    <scope>NUCLEOTIDE SEQUENCE [LARGE SCALE GENOMIC DNA]</scope>
    <source>
        <strain evidence="2 3">CBS 209.92</strain>
    </source>
</reference>
<dbReference type="EMBL" id="JBFTWV010000029">
    <property type="protein sequence ID" value="KAL2796086.1"/>
    <property type="molecule type" value="Genomic_DNA"/>
</dbReference>
<feature type="chain" id="PRO_5046656323" evidence="1">
    <location>
        <begin position="20"/>
        <end position="188"/>
    </location>
</feature>
<dbReference type="Proteomes" id="UP001610563">
    <property type="component" value="Unassembled WGS sequence"/>
</dbReference>
<dbReference type="InterPro" id="IPR036423">
    <property type="entry name" value="SOD-like_Cu/Zn_dom_sf"/>
</dbReference>
<proteinExistence type="predicted"/>
<name>A0ABR4GAQ6_9EURO</name>
<comment type="caution">
    <text evidence="2">The sequence shown here is derived from an EMBL/GenBank/DDBJ whole genome shotgun (WGS) entry which is preliminary data.</text>
</comment>
<sequence>MHSKFLAGAFMGLALSAAAQNAPIVADNQPVSFHHASLLDKDNATIWGGIQIRPQPNSNALQVEVLIGGIPENQALNYHIHQYRVPEDGNCYATGAHLDPYGRGQTPPCDITQPQTCEVGDLSGKHGPAWAPPGEDFRATYLDFFLSNTPGEPAYFGDLSWVVHGPNSVRLSCGNFDSFGRDWQEWEA</sequence>
<evidence type="ECO:0000313" key="3">
    <source>
        <dbReference type="Proteomes" id="UP001610563"/>
    </source>
</evidence>
<protein>
    <submittedName>
        <fullName evidence="2">Superoxide dismutase</fullName>
    </submittedName>
</protein>
<evidence type="ECO:0000256" key="1">
    <source>
        <dbReference type="SAM" id="SignalP"/>
    </source>
</evidence>
<feature type="signal peptide" evidence="1">
    <location>
        <begin position="1"/>
        <end position="19"/>
    </location>
</feature>
<evidence type="ECO:0000313" key="2">
    <source>
        <dbReference type="EMBL" id="KAL2796086.1"/>
    </source>
</evidence>
<dbReference type="Gene3D" id="2.60.40.200">
    <property type="entry name" value="Superoxide dismutase, copper/zinc binding domain"/>
    <property type="match status" value="1"/>
</dbReference>
<organism evidence="2 3">
    <name type="scientific">Aspergillus keveii</name>
    <dbReference type="NCBI Taxonomy" id="714993"/>
    <lineage>
        <taxon>Eukaryota</taxon>
        <taxon>Fungi</taxon>
        <taxon>Dikarya</taxon>
        <taxon>Ascomycota</taxon>
        <taxon>Pezizomycotina</taxon>
        <taxon>Eurotiomycetes</taxon>
        <taxon>Eurotiomycetidae</taxon>
        <taxon>Eurotiales</taxon>
        <taxon>Aspergillaceae</taxon>
        <taxon>Aspergillus</taxon>
        <taxon>Aspergillus subgen. Nidulantes</taxon>
    </lineage>
</organism>
<keyword evidence="3" id="KW-1185">Reference proteome</keyword>
<dbReference type="SUPFAM" id="SSF49329">
    <property type="entry name" value="Cu,Zn superoxide dismutase-like"/>
    <property type="match status" value="1"/>
</dbReference>
<gene>
    <name evidence="2" type="ORF">BJX66DRAFT_145170</name>
</gene>
<accession>A0ABR4GAQ6</accession>